<evidence type="ECO:0000313" key="2">
    <source>
        <dbReference type="Proteomes" id="UP000198788"/>
    </source>
</evidence>
<dbReference type="AlphaFoldDB" id="A0A1I6T7I7"/>
<dbReference type="RefSeq" id="WP_092312731.1">
    <property type="nucleotide sequence ID" value="NZ_FOZV01000008.1"/>
</dbReference>
<name>A0A1I6T7I7_9CAUL</name>
<dbReference type="Proteomes" id="UP000198788">
    <property type="component" value="Unassembled WGS sequence"/>
</dbReference>
<dbReference type="EMBL" id="FOZV01000008">
    <property type="protein sequence ID" value="SFS85093.1"/>
    <property type="molecule type" value="Genomic_DNA"/>
</dbReference>
<accession>A0A1I6T7I7</accession>
<sequence length="262" mass="29044">MDDASVSIARARIVAWRDTLRGTPGLAEAERLRDSVVDPATASVEEVWRALWDKPLYAYTRVEVAERGIAALEPWMPGAWEHIGRDPAVLLISYERRSGKDVYSGEGHLLAKARTNPLIGLHRLYRIQSGAAVLRDWARRYGETPARHLAGEPLRILVPQLKSELGRGWGHITVLHLLTDLGIAVKPDLHLARAVRELGLCDPKVGRVPSLSQAIRINEAVAALAGAFGEGPQALRYTDKVLMEASRQRLFADDVRHEREVA</sequence>
<protein>
    <submittedName>
        <fullName evidence="1">Uncharacterized protein</fullName>
    </submittedName>
</protein>
<evidence type="ECO:0000313" key="1">
    <source>
        <dbReference type="EMBL" id="SFS85093.1"/>
    </source>
</evidence>
<proteinExistence type="predicted"/>
<dbReference type="OrthoDB" id="8480837at2"/>
<gene>
    <name evidence="1" type="ORF">SAMN05192570_3031</name>
</gene>
<dbReference type="STRING" id="871741.SAMN05192570_3031"/>
<keyword evidence="2" id="KW-1185">Reference proteome</keyword>
<reference evidence="2" key="1">
    <citation type="submission" date="2016-10" db="EMBL/GenBank/DDBJ databases">
        <authorList>
            <person name="Varghese N."/>
            <person name="Submissions S."/>
        </authorList>
    </citation>
    <scope>NUCLEOTIDE SEQUENCE [LARGE SCALE GENOMIC DNA]</scope>
    <source>
        <strain evidence="2">CGMCC 1.10683</strain>
    </source>
</reference>
<organism evidence="1 2">
    <name type="scientific">Brevundimonas viscosa</name>
    <dbReference type="NCBI Taxonomy" id="871741"/>
    <lineage>
        <taxon>Bacteria</taxon>
        <taxon>Pseudomonadati</taxon>
        <taxon>Pseudomonadota</taxon>
        <taxon>Alphaproteobacteria</taxon>
        <taxon>Caulobacterales</taxon>
        <taxon>Caulobacteraceae</taxon>
        <taxon>Brevundimonas</taxon>
    </lineage>
</organism>